<gene>
    <name evidence="2" type="ORF">SAMN05444394_4176</name>
</gene>
<evidence type="ECO:0000313" key="3">
    <source>
        <dbReference type="Proteomes" id="UP000185221"/>
    </source>
</evidence>
<sequence>MKKIVLSLFFIGAVSIANAGCFQAVRKCDGTWTAYNCIADATSSQCSAYYCYSCPGGPPSEQ</sequence>
<evidence type="ECO:0000313" key="2">
    <source>
        <dbReference type="EMBL" id="SIO25286.1"/>
    </source>
</evidence>
<reference evidence="3" key="1">
    <citation type="submission" date="2016-11" db="EMBL/GenBank/DDBJ databases">
        <authorList>
            <person name="Varghese N."/>
            <person name="Submissions S."/>
        </authorList>
    </citation>
    <scope>NUCLEOTIDE SEQUENCE [LARGE SCALE GENOMIC DNA]</scope>
    <source>
        <strain evidence="3">DSM 15292</strain>
    </source>
</reference>
<proteinExistence type="predicted"/>
<protein>
    <submittedName>
        <fullName evidence="2">Uncharacterized protein</fullName>
    </submittedName>
</protein>
<feature type="signal peptide" evidence="1">
    <location>
        <begin position="1"/>
        <end position="19"/>
    </location>
</feature>
<dbReference type="Proteomes" id="UP000185221">
    <property type="component" value="Unassembled WGS sequence"/>
</dbReference>
<dbReference type="STRING" id="226505.SAMN05444394_4176"/>
<feature type="chain" id="PRO_5012093993" evidence="1">
    <location>
        <begin position="20"/>
        <end position="62"/>
    </location>
</feature>
<accession>A0A1N6HZS9</accession>
<dbReference type="AlphaFoldDB" id="A0A1N6HZS9"/>
<dbReference type="EMBL" id="FSRC01000004">
    <property type="protein sequence ID" value="SIO25286.1"/>
    <property type="molecule type" value="Genomic_DNA"/>
</dbReference>
<name>A0A1N6HZS9_9BACT</name>
<evidence type="ECO:0000256" key="1">
    <source>
        <dbReference type="SAM" id="SignalP"/>
    </source>
</evidence>
<keyword evidence="3" id="KW-1185">Reference proteome</keyword>
<keyword evidence="1" id="KW-0732">Signal</keyword>
<organism evidence="2 3">
    <name type="scientific">Algoriphagus halophilus</name>
    <dbReference type="NCBI Taxonomy" id="226505"/>
    <lineage>
        <taxon>Bacteria</taxon>
        <taxon>Pseudomonadati</taxon>
        <taxon>Bacteroidota</taxon>
        <taxon>Cytophagia</taxon>
        <taxon>Cytophagales</taxon>
        <taxon>Cyclobacteriaceae</taxon>
        <taxon>Algoriphagus</taxon>
    </lineage>
</organism>